<feature type="non-terminal residue" evidence="1">
    <location>
        <position position="1"/>
    </location>
</feature>
<sequence length="45" mass="4552">FGEPLTTGELLALGNPSGKMGAIIDQARQVLAIHTASAGCLADEN</sequence>
<protein>
    <submittedName>
        <fullName evidence="1">Uncharacterized protein</fullName>
    </submittedName>
</protein>
<dbReference type="EMBL" id="BARS01025935">
    <property type="protein sequence ID" value="GAG09905.1"/>
    <property type="molecule type" value="Genomic_DNA"/>
</dbReference>
<name>X0UVW8_9ZZZZ</name>
<gene>
    <name evidence="1" type="ORF">S01H1_40924</name>
</gene>
<evidence type="ECO:0000313" key="1">
    <source>
        <dbReference type="EMBL" id="GAG09905.1"/>
    </source>
</evidence>
<proteinExistence type="predicted"/>
<reference evidence="1" key="1">
    <citation type="journal article" date="2014" name="Front. Microbiol.">
        <title>High frequency of phylogenetically diverse reductive dehalogenase-homologous genes in deep subseafloor sedimentary metagenomes.</title>
        <authorList>
            <person name="Kawai M."/>
            <person name="Futagami T."/>
            <person name="Toyoda A."/>
            <person name="Takaki Y."/>
            <person name="Nishi S."/>
            <person name="Hori S."/>
            <person name="Arai W."/>
            <person name="Tsubouchi T."/>
            <person name="Morono Y."/>
            <person name="Uchiyama I."/>
            <person name="Ito T."/>
            <person name="Fujiyama A."/>
            <person name="Inagaki F."/>
            <person name="Takami H."/>
        </authorList>
    </citation>
    <scope>NUCLEOTIDE SEQUENCE</scope>
    <source>
        <strain evidence="1">Expedition CK06-06</strain>
    </source>
</reference>
<accession>X0UVW8</accession>
<comment type="caution">
    <text evidence="1">The sequence shown here is derived from an EMBL/GenBank/DDBJ whole genome shotgun (WGS) entry which is preliminary data.</text>
</comment>
<dbReference type="AlphaFoldDB" id="X0UVW8"/>
<organism evidence="1">
    <name type="scientific">marine sediment metagenome</name>
    <dbReference type="NCBI Taxonomy" id="412755"/>
    <lineage>
        <taxon>unclassified sequences</taxon>
        <taxon>metagenomes</taxon>
        <taxon>ecological metagenomes</taxon>
    </lineage>
</organism>